<protein>
    <submittedName>
        <fullName evidence="1">Uncharacterized protein</fullName>
    </submittedName>
</protein>
<reference evidence="1" key="1">
    <citation type="submission" date="2023-10" db="EMBL/GenBank/DDBJ databases">
        <authorList>
            <person name="Chen Y."/>
            <person name="Shah S."/>
            <person name="Dougan E. K."/>
            <person name="Thang M."/>
            <person name="Chan C."/>
        </authorList>
    </citation>
    <scope>NUCLEOTIDE SEQUENCE [LARGE SCALE GENOMIC DNA]</scope>
</reference>
<organism evidence="1 2">
    <name type="scientific">Prorocentrum cordatum</name>
    <dbReference type="NCBI Taxonomy" id="2364126"/>
    <lineage>
        <taxon>Eukaryota</taxon>
        <taxon>Sar</taxon>
        <taxon>Alveolata</taxon>
        <taxon>Dinophyceae</taxon>
        <taxon>Prorocentrales</taxon>
        <taxon>Prorocentraceae</taxon>
        <taxon>Prorocentrum</taxon>
    </lineage>
</organism>
<evidence type="ECO:0000313" key="1">
    <source>
        <dbReference type="EMBL" id="CAK0837262.1"/>
    </source>
</evidence>
<dbReference type="Proteomes" id="UP001189429">
    <property type="component" value="Unassembled WGS sequence"/>
</dbReference>
<gene>
    <name evidence="1" type="ORF">PCOR1329_LOCUS33507</name>
</gene>
<proteinExistence type="predicted"/>
<comment type="caution">
    <text evidence="1">The sequence shown here is derived from an EMBL/GenBank/DDBJ whole genome shotgun (WGS) entry which is preliminary data.</text>
</comment>
<sequence length="241" mass="25952">MSTAFMLPSAPPARRRISGLVIGVALVRKLGLPAFKSPDFKLHAVPIHHALSALHRFTGVYTAKWGAHMPVTTRHSILRTCAALKQIGGPDVIADALEVLDKHTEVHAGAELCGKYGVHSDMSRSCANLFDSTASLEPTAGAAKMALPKPWLCGHFCAKAFAAMCDDLLKPEHAGKNMLFWQTKSLVQPLGPEDEWARVRAMPRAVQAWASAGTAESLLRPGRVDLDGGAPEDYRGLMTKV</sequence>
<accession>A0ABN9SXT0</accession>
<dbReference type="EMBL" id="CAUYUJ010014125">
    <property type="protein sequence ID" value="CAK0837262.1"/>
    <property type="molecule type" value="Genomic_DNA"/>
</dbReference>
<keyword evidence="2" id="KW-1185">Reference proteome</keyword>
<evidence type="ECO:0000313" key="2">
    <source>
        <dbReference type="Proteomes" id="UP001189429"/>
    </source>
</evidence>
<name>A0ABN9SXT0_9DINO</name>